<comment type="caution">
    <text evidence="2">The sequence shown here is derived from an EMBL/GenBank/DDBJ whole genome shotgun (WGS) entry which is preliminary data.</text>
</comment>
<feature type="compositionally biased region" description="Polar residues" evidence="1">
    <location>
        <begin position="21"/>
        <end position="38"/>
    </location>
</feature>
<keyword evidence="3" id="KW-1185">Reference proteome</keyword>
<gene>
    <name evidence="2" type="ORF">R3W88_023660</name>
</gene>
<protein>
    <submittedName>
        <fullName evidence="2">Uncharacterized protein</fullName>
    </submittedName>
</protein>
<evidence type="ECO:0000313" key="3">
    <source>
        <dbReference type="Proteomes" id="UP001311915"/>
    </source>
</evidence>
<sequence>MNYLFQNLGPPSAQDNEFDQVYSNDQNLGLPNANLPNKQDSEFDQVYSDDRVSASI</sequence>
<reference evidence="2 3" key="1">
    <citation type="submission" date="2023-10" db="EMBL/GenBank/DDBJ databases">
        <title>Genome-Wide Identification Analysis in wild type Solanum Pinnatisectum Reveals Some Genes Defensing Phytophthora Infestans.</title>
        <authorList>
            <person name="Sun C."/>
        </authorList>
    </citation>
    <scope>NUCLEOTIDE SEQUENCE [LARGE SCALE GENOMIC DNA]</scope>
    <source>
        <strain evidence="2">LQN</strain>
        <tissue evidence="2">Leaf</tissue>
    </source>
</reference>
<accession>A0AAV9LY71</accession>
<evidence type="ECO:0000256" key="1">
    <source>
        <dbReference type="SAM" id="MobiDB-lite"/>
    </source>
</evidence>
<dbReference type="AlphaFoldDB" id="A0AAV9LY71"/>
<proteinExistence type="predicted"/>
<evidence type="ECO:0000313" key="2">
    <source>
        <dbReference type="EMBL" id="KAK4730672.1"/>
    </source>
</evidence>
<feature type="region of interest" description="Disordered" evidence="1">
    <location>
        <begin position="1"/>
        <end position="56"/>
    </location>
</feature>
<dbReference type="EMBL" id="JAWPEI010000003">
    <property type="protein sequence ID" value="KAK4730672.1"/>
    <property type="molecule type" value="Genomic_DNA"/>
</dbReference>
<name>A0AAV9LY71_9SOLN</name>
<organism evidence="2 3">
    <name type="scientific">Solanum pinnatisectum</name>
    <name type="common">tansyleaf nightshade</name>
    <dbReference type="NCBI Taxonomy" id="50273"/>
    <lineage>
        <taxon>Eukaryota</taxon>
        <taxon>Viridiplantae</taxon>
        <taxon>Streptophyta</taxon>
        <taxon>Embryophyta</taxon>
        <taxon>Tracheophyta</taxon>
        <taxon>Spermatophyta</taxon>
        <taxon>Magnoliopsida</taxon>
        <taxon>eudicotyledons</taxon>
        <taxon>Gunneridae</taxon>
        <taxon>Pentapetalae</taxon>
        <taxon>asterids</taxon>
        <taxon>lamiids</taxon>
        <taxon>Solanales</taxon>
        <taxon>Solanaceae</taxon>
        <taxon>Solanoideae</taxon>
        <taxon>Solaneae</taxon>
        <taxon>Solanum</taxon>
    </lineage>
</organism>
<dbReference type="Proteomes" id="UP001311915">
    <property type="component" value="Unassembled WGS sequence"/>
</dbReference>